<evidence type="ECO:0000313" key="2">
    <source>
        <dbReference type="EMBL" id="CAG8459703.1"/>
    </source>
</evidence>
<dbReference type="Gene3D" id="3.40.50.410">
    <property type="entry name" value="von Willebrand factor, type A domain"/>
    <property type="match status" value="1"/>
</dbReference>
<reference evidence="2" key="1">
    <citation type="submission" date="2021-06" db="EMBL/GenBank/DDBJ databases">
        <authorList>
            <person name="Kallberg Y."/>
            <person name="Tangrot J."/>
            <person name="Rosling A."/>
        </authorList>
    </citation>
    <scope>NUCLEOTIDE SEQUENCE</scope>
    <source>
        <strain evidence="2">AZ414A</strain>
    </source>
</reference>
<dbReference type="PANTHER" id="PTHR45737:SF6">
    <property type="entry name" value="VON WILLEBRAND FACTOR A DOMAIN-CONTAINING PROTEIN 5A"/>
    <property type="match status" value="1"/>
</dbReference>
<dbReference type="EMBL" id="CAJVPK010000146">
    <property type="protein sequence ID" value="CAG8459703.1"/>
    <property type="molecule type" value="Genomic_DNA"/>
</dbReference>
<dbReference type="Pfam" id="PF13768">
    <property type="entry name" value="VWA_3"/>
    <property type="match status" value="1"/>
</dbReference>
<protein>
    <submittedName>
        <fullName evidence="2">11743_t:CDS:1</fullName>
    </submittedName>
</protein>
<accession>A0A9N8VTT5</accession>
<dbReference type="SMART" id="SM00609">
    <property type="entry name" value="VIT"/>
    <property type="match status" value="1"/>
</dbReference>
<dbReference type="SUPFAM" id="SSF53300">
    <property type="entry name" value="vWA-like"/>
    <property type="match status" value="1"/>
</dbReference>
<name>A0A9N8VTT5_9GLOM</name>
<sequence>MQIYGLIYIPDNNEPQLFALQNVSVEANIKICQTYKNTTSETIEALYKFPIYENSAIYEFEAEIDGDRKIKGIVHEAKEAAEKYKEAVAAYLLEEELSDTFQCSVGNLTPQQTVVIKITYISELKHDLENERIRFVLPTRLLRDMVRVPGNESPVLNATLTVEVTCRMKSMITSIESPSHLITTELTIGGDNKVAKIQLAEDVSYLEKDFVLVVKTDIIIDRSGSMSGDPIKKAKEALELILRSLPEDCIFNVVSFVSKFTSLFPESNPCTEETFKKALDHANGQVYNVFQIVNLISDSLSKRNDPFFANAARLCSISSCSTSPKSKISIFQDGTSFNRLTDETFQSSKEFYKYFDDSGDKNNNNLKKSIPKVEEKNKLIKEKIWTTSIDIKYLEIELFPKFKEEKEKVNWALEKAEEWITKWVNES</sequence>
<evidence type="ECO:0000259" key="1">
    <source>
        <dbReference type="PROSITE" id="PS51468"/>
    </source>
</evidence>
<feature type="domain" description="VIT" evidence="1">
    <location>
        <begin position="1"/>
        <end position="122"/>
    </location>
</feature>
<comment type="caution">
    <text evidence="2">The sequence shown here is derived from an EMBL/GenBank/DDBJ whole genome shotgun (WGS) entry which is preliminary data.</text>
</comment>
<dbReference type="PANTHER" id="PTHR45737">
    <property type="entry name" value="VON WILLEBRAND FACTOR A DOMAIN-CONTAINING PROTEIN 5A"/>
    <property type="match status" value="1"/>
</dbReference>
<evidence type="ECO:0000313" key="3">
    <source>
        <dbReference type="Proteomes" id="UP000789706"/>
    </source>
</evidence>
<dbReference type="InterPro" id="IPR013694">
    <property type="entry name" value="VIT"/>
</dbReference>
<proteinExistence type="predicted"/>
<dbReference type="InterPro" id="IPR036465">
    <property type="entry name" value="vWFA_dom_sf"/>
</dbReference>
<keyword evidence="3" id="KW-1185">Reference proteome</keyword>
<gene>
    <name evidence="2" type="ORF">DEBURN_LOCUS2613</name>
</gene>
<organism evidence="2 3">
    <name type="scientific">Diversispora eburnea</name>
    <dbReference type="NCBI Taxonomy" id="1213867"/>
    <lineage>
        <taxon>Eukaryota</taxon>
        <taxon>Fungi</taxon>
        <taxon>Fungi incertae sedis</taxon>
        <taxon>Mucoromycota</taxon>
        <taxon>Glomeromycotina</taxon>
        <taxon>Glomeromycetes</taxon>
        <taxon>Diversisporales</taxon>
        <taxon>Diversisporaceae</taxon>
        <taxon>Diversispora</taxon>
    </lineage>
</organism>
<dbReference type="PROSITE" id="PS51468">
    <property type="entry name" value="VIT"/>
    <property type="match status" value="1"/>
</dbReference>
<dbReference type="AlphaFoldDB" id="A0A9N8VTT5"/>
<dbReference type="Pfam" id="PF08487">
    <property type="entry name" value="VIT"/>
    <property type="match status" value="1"/>
</dbReference>
<dbReference type="InterPro" id="IPR002035">
    <property type="entry name" value="VWF_A"/>
</dbReference>
<dbReference type="Proteomes" id="UP000789706">
    <property type="component" value="Unassembled WGS sequence"/>
</dbReference>
<dbReference type="OrthoDB" id="1729737at2759"/>